<feature type="region of interest" description="Disordered" evidence="2">
    <location>
        <begin position="387"/>
        <end position="463"/>
    </location>
</feature>
<feature type="region of interest" description="Disordered" evidence="2">
    <location>
        <begin position="298"/>
        <end position="327"/>
    </location>
</feature>
<protein>
    <recommendedName>
        <fullName evidence="1">Mitochondrial DNA polymerase catalytic subunit</fullName>
    </recommendedName>
</protein>
<dbReference type="InterPro" id="IPR041336">
    <property type="entry name" value="DNApol_Exo"/>
</dbReference>
<dbReference type="GO" id="GO:0003677">
    <property type="term" value="F:DNA binding"/>
    <property type="evidence" value="ECO:0007669"/>
    <property type="project" value="InterPro"/>
</dbReference>
<dbReference type="SUPFAM" id="SSF53098">
    <property type="entry name" value="Ribonuclease H-like"/>
    <property type="match status" value="1"/>
</dbReference>
<dbReference type="GO" id="GO:0005760">
    <property type="term" value="C:gamma DNA polymerase complex"/>
    <property type="evidence" value="ECO:0007669"/>
    <property type="project" value="InterPro"/>
</dbReference>
<dbReference type="SUPFAM" id="SSF56672">
    <property type="entry name" value="DNA/RNA polymerases"/>
    <property type="match status" value="1"/>
</dbReference>
<evidence type="ECO:0000259" key="3">
    <source>
        <dbReference type="SMART" id="SM00482"/>
    </source>
</evidence>
<dbReference type="GO" id="GO:0006264">
    <property type="term" value="P:mitochondrial DNA replication"/>
    <property type="evidence" value="ECO:0007669"/>
    <property type="project" value="TreeGrafter"/>
</dbReference>
<dbReference type="InterPro" id="IPR043502">
    <property type="entry name" value="DNA/RNA_pol_sf"/>
</dbReference>
<dbReference type="GO" id="GO:0003887">
    <property type="term" value="F:DNA-directed DNA polymerase activity"/>
    <property type="evidence" value="ECO:0007669"/>
    <property type="project" value="InterPro"/>
</dbReference>
<dbReference type="InterPro" id="IPR001098">
    <property type="entry name" value="DNA-dir_DNA_pol_A_palm_dom"/>
</dbReference>
<name>A0A061BIB1_RHOTO</name>
<gene>
    <name evidence="4" type="ORF">RHTO0S_13e00782g</name>
</gene>
<dbReference type="InterPro" id="IPR002297">
    <property type="entry name" value="DNA-dir_DNA_pol_A_mt"/>
</dbReference>
<feature type="region of interest" description="Disordered" evidence="2">
    <location>
        <begin position="53"/>
        <end position="72"/>
    </location>
</feature>
<feature type="compositionally biased region" description="Basic and acidic residues" evidence="2">
    <location>
        <begin position="390"/>
        <end position="401"/>
    </location>
</feature>
<dbReference type="Pfam" id="PF18136">
    <property type="entry name" value="DNApol_Exo"/>
    <property type="match status" value="1"/>
</dbReference>
<feature type="compositionally biased region" description="Basic and acidic residues" evidence="2">
    <location>
        <begin position="1484"/>
        <end position="1493"/>
    </location>
</feature>
<evidence type="ECO:0000313" key="4">
    <source>
        <dbReference type="EMBL" id="CDR46735.1"/>
    </source>
</evidence>
<feature type="compositionally biased region" description="Polar residues" evidence="2">
    <location>
        <begin position="312"/>
        <end position="326"/>
    </location>
</feature>
<dbReference type="InterPro" id="IPR012337">
    <property type="entry name" value="RNaseH-like_sf"/>
</dbReference>
<dbReference type="Gene3D" id="1.10.150.20">
    <property type="entry name" value="5' to 3' exonuclease, C-terminal subdomain"/>
    <property type="match status" value="1"/>
</dbReference>
<accession>A0A061BIB1</accession>
<dbReference type="PANTHER" id="PTHR10267:SF0">
    <property type="entry name" value="DNA POLYMERASE SUBUNIT GAMMA-1"/>
    <property type="match status" value="1"/>
</dbReference>
<feature type="region of interest" description="Disordered" evidence="2">
    <location>
        <begin position="1460"/>
        <end position="1523"/>
    </location>
</feature>
<evidence type="ECO:0000256" key="1">
    <source>
        <dbReference type="ARBA" id="ARBA00031966"/>
    </source>
</evidence>
<feature type="region of interest" description="Disordered" evidence="2">
    <location>
        <begin position="834"/>
        <end position="856"/>
    </location>
</feature>
<sequence length="1523" mass="168689">MSLLCRAARPAKRRSLPSLLPTAISPKLDHLSTTSQRARTGLGGIGCAAVRASSGNGYAGSTPKRSGRTEARWTGRAEDSLLAEAAAPSWRLGGARRRSHTSTAWRAATATTDPSLTPLNEVQVPLISRNLRAQLFPPAGSPFAPSPPSADAVRISTEHLRQHELLPDPAKAPVKKPPPAVEFDLPRLQGPTLSHHFHALGQDIAEPYLSMAKSFAKAKTPPMPVQQHWTRTPGWTVYHPDGSCESIDYPPEEERTLVFDVETMPYAGGHFPIMAVAVGEKGWYGWCSPWLSGDDDKPNHLIPFGPKRKDGPSSSLTSDDFASRSQLFERSDSPPRLLIGHNVLFDRARIANEYDLRRPSTRYLDTLSLHVSVSGLTNPQRPLWLKHRKEKAEATKKKEAGEAGETVNEDDGFDMQPLDEDDVLRRQAAKDPSESILSRVKSSTKRKIRSGGGSDSDPDLDWRDVSSTNSLAEVARLHCGIEADKTLREVLIDPSLEIKDARDFFNELIDYCARDVDVTLRVYRVLLPKFLESCPHPVTFAGVTLMSQPVLPVDEKWPAYVERAESEYQRRLEGVNQNLKAIAEETRAKFYEKDESGRFVWEKDPWLSQLDWSPKKAKRLPKAVLAQVKAAQQAAEEAARLAAEEVDKEAEADVEKQIDVEEGSGELQQRPVWAEALEDLDLHSNLVPLLLEVSWRGYPVVSTSKGWVFAVPEEESFEPATGETLVDLPEIEAGRLSGLGPVRFFRVASPRGAASTKRLASPAFAKAVAAGVLASPFHQFEELVSLRPYDFETTLGDRVRAKVLKQADKALALLENERYSSPWLQQLDWTTEAKPARRPLQPKSKPTATKRQDAAGAAAISTNVSADPSDLIWPQWYWDLDSRTKGLDITIGKRATPLLLRLCWLGYPLAYSKNHGWMYRVPEKDYDKLLAANAQLRPIIFDEPEDASFAEDRGNFYFKLPHPDGEEKNVGNPLSKPFVKAFENGILTSEYPIAKAALDLNASCSYWKSSRERITGQMVVWDGDARQEAPSPQAIAAAAAKADSQGLILPQVIPMGTITRRAVERTWLTASNAKKNRVGSELKSMIRAPPGYAIVGADVDSEELWICSVMGDAQFGIHGATAIGWMGLEGTKSAGTDLHSKTASILGISRDDAKVFNYSRIYGAGVAHAVQLLLKSNPALSKEEATDLAKNLYKATKGNTDRSPTFDRKFWHGGTESFVFNKLEEIAMMARPRTPALGCGLTAALTKEYLKADGMSKAGEGFLPSRVNWVVQSSGVDYLHLLIVSMEYLCKRFEIDARYLISVHDEVRYLVKEDDKYRAALAMQVANLWTRSLFAYRLQMGDLPQGCAFFSAVDVDSCFRKEVFMTCETPSNPEAIPPGESLEIVDTLEKTAGTLFADGRPMVEGETTLPSLKLKHELLPGEVMGDHHRVLATEFLEAQATASQAVIRRLFQQYKENERRARLGLPQQSSKAPQSSRRAIPTPRHVEAEDDRPPPVPGQRWDAFDFDDPELMPTMSRSYGSSR</sequence>
<dbReference type="EMBL" id="LK052948">
    <property type="protein sequence ID" value="CDR46735.1"/>
    <property type="molecule type" value="Genomic_DNA"/>
</dbReference>
<dbReference type="Pfam" id="PF00476">
    <property type="entry name" value="DNA_pol_A"/>
    <property type="match status" value="1"/>
</dbReference>
<feature type="compositionally biased region" description="Acidic residues" evidence="2">
    <location>
        <begin position="407"/>
        <end position="422"/>
    </location>
</feature>
<dbReference type="GO" id="GO:0008408">
    <property type="term" value="F:3'-5' exonuclease activity"/>
    <property type="evidence" value="ECO:0007669"/>
    <property type="project" value="TreeGrafter"/>
</dbReference>
<proteinExistence type="predicted"/>
<feature type="compositionally biased region" description="Basic and acidic residues" evidence="2">
    <location>
        <begin position="423"/>
        <end position="433"/>
    </location>
</feature>
<dbReference type="SMART" id="SM00482">
    <property type="entry name" value="POLAc"/>
    <property type="match status" value="1"/>
</dbReference>
<organism evidence="4">
    <name type="scientific">Rhodotorula toruloides</name>
    <name type="common">Yeast</name>
    <name type="synonym">Rhodosporidium toruloides</name>
    <dbReference type="NCBI Taxonomy" id="5286"/>
    <lineage>
        <taxon>Eukaryota</taxon>
        <taxon>Fungi</taxon>
        <taxon>Dikarya</taxon>
        <taxon>Basidiomycota</taxon>
        <taxon>Pucciniomycotina</taxon>
        <taxon>Microbotryomycetes</taxon>
        <taxon>Sporidiobolales</taxon>
        <taxon>Sporidiobolaceae</taxon>
        <taxon>Rhodotorula</taxon>
    </lineage>
</organism>
<feature type="domain" description="DNA-directed DNA polymerase family A palm" evidence="3">
    <location>
        <begin position="1079"/>
        <end position="1315"/>
    </location>
</feature>
<dbReference type="PANTHER" id="PTHR10267">
    <property type="entry name" value="DNA POLYMERASE SUBUNIT GAMMA-1"/>
    <property type="match status" value="1"/>
</dbReference>
<dbReference type="Gene3D" id="3.30.420.390">
    <property type="match status" value="2"/>
</dbReference>
<dbReference type="Gene3D" id="3.30.70.370">
    <property type="match status" value="1"/>
</dbReference>
<feature type="compositionally biased region" description="Polar residues" evidence="2">
    <location>
        <begin position="1466"/>
        <end position="1477"/>
    </location>
</feature>
<dbReference type="OrthoDB" id="5588663at2759"/>
<evidence type="ECO:0000256" key="2">
    <source>
        <dbReference type="SAM" id="MobiDB-lite"/>
    </source>
</evidence>
<reference evidence="4" key="1">
    <citation type="journal article" date="2014" name="Genome Announc.">
        <title>Draft genome sequence of Rhodosporidium toruloides CECT1137, an oleaginous yeast of biotechnological interest.</title>
        <authorList>
            <person name="Morin N."/>
            <person name="Calcas X."/>
            <person name="Devillers H."/>
            <person name="Durrens P."/>
            <person name="Sherman D.J."/>
            <person name="Nicaud J.-M."/>
            <person name="Neuveglise C."/>
        </authorList>
    </citation>
    <scope>NUCLEOTIDE SEQUENCE</scope>
    <source>
        <strain evidence="4">CECT1137</strain>
    </source>
</reference>